<dbReference type="EMBL" id="PEWV01000008">
    <property type="protein sequence ID" value="PIU42371.1"/>
    <property type="molecule type" value="Genomic_DNA"/>
</dbReference>
<dbReference type="InterPro" id="IPR011827">
    <property type="entry name" value="LeuD_type2/HacB/DmdB"/>
</dbReference>
<keyword evidence="7" id="KW-0028">Amino-acid biosynthesis</keyword>
<dbReference type="GO" id="GO:0009098">
    <property type="term" value="P:L-leucine biosynthetic process"/>
    <property type="evidence" value="ECO:0007669"/>
    <property type="project" value="UniProtKB-UniRule"/>
</dbReference>
<gene>
    <name evidence="7" type="primary">leuD</name>
    <name evidence="9" type="ORF">COS99_00490</name>
</gene>
<dbReference type="SUPFAM" id="SSF52016">
    <property type="entry name" value="LeuD/IlvD-like"/>
    <property type="match status" value="1"/>
</dbReference>
<evidence type="ECO:0000256" key="5">
    <source>
        <dbReference type="ARBA" id="ARBA00011271"/>
    </source>
</evidence>
<comment type="pathway">
    <text evidence="3 7">Amino-acid biosynthesis; L-leucine biosynthesis; L-leucine from 3-methyl-2-oxobutanoate: step 2/4.</text>
</comment>
<dbReference type="InterPro" id="IPR050075">
    <property type="entry name" value="LeuD"/>
</dbReference>
<dbReference type="Gene3D" id="3.20.19.10">
    <property type="entry name" value="Aconitase, domain 4"/>
    <property type="match status" value="1"/>
</dbReference>
<dbReference type="Pfam" id="PF00694">
    <property type="entry name" value="Aconitase_C"/>
    <property type="match status" value="1"/>
</dbReference>
<proteinExistence type="inferred from homology"/>
<evidence type="ECO:0000256" key="3">
    <source>
        <dbReference type="ARBA" id="ARBA00004729"/>
    </source>
</evidence>
<dbReference type="Proteomes" id="UP000230052">
    <property type="component" value="Unassembled WGS sequence"/>
</dbReference>
<dbReference type="GO" id="GO:0003861">
    <property type="term" value="F:3-isopropylmalate dehydratase activity"/>
    <property type="evidence" value="ECO:0007669"/>
    <property type="project" value="UniProtKB-UniRule"/>
</dbReference>
<evidence type="ECO:0000313" key="9">
    <source>
        <dbReference type="EMBL" id="PIU42371.1"/>
    </source>
</evidence>
<sequence>MTTQNITGLARRLEPFDNINTDYVISGRYKFSIQDPKELAKHIFEDINPDFAKKFKNGDFVVGGYNFGCGSSREQAPQALKASGVSAVLAKDFARIFYRNAFNIGLLLIECDTDEIDEGDKLTLDMKKFKLKNVTRNMDVDIKPIPPLMQIFLKDGGAIGHFKKHGGFSRLDSTVNNS</sequence>
<name>A0A2J0KV54_9BACT</name>
<protein>
    <recommendedName>
        <fullName evidence="7">3-isopropylmalate dehydratase small subunit</fullName>
        <ecNumber evidence="7">4.2.1.33</ecNumber>
    </recommendedName>
    <alternativeName>
        <fullName evidence="7">Alpha-IPM isomerase</fullName>
        <shortName evidence="7">IPMI</shortName>
    </alternativeName>
    <alternativeName>
        <fullName evidence="7">Isopropylmalate isomerase</fullName>
    </alternativeName>
</protein>
<dbReference type="EC" id="4.2.1.33" evidence="7"/>
<comment type="caution">
    <text evidence="9">The sequence shown here is derived from an EMBL/GenBank/DDBJ whole genome shotgun (WGS) entry which is preliminary data.</text>
</comment>
<evidence type="ECO:0000256" key="6">
    <source>
        <dbReference type="ARBA" id="ARBA00023239"/>
    </source>
</evidence>
<accession>A0A2J0KV54</accession>
<comment type="catalytic activity">
    <reaction evidence="1 7">
        <text>(2R,3S)-3-isopropylmalate = (2S)-2-isopropylmalate</text>
        <dbReference type="Rhea" id="RHEA:32287"/>
        <dbReference type="ChEBI" id="CHEBI:1178"/>
        <dbReference type="ChEBI" id="CHEBI:35121"/>
        <dbReference type="EC" id="4.2.1.33"/>
    </reaction>
</comment>
<dbReference type="PANTHER" id="PTHR43345">
    <property type="entry name" value="3-ISOPROPYLMALATE DEHYDRATASE SMALL SUBUNIT 2-RELATED-RELATED"/>
    <property type="match status" value="1"/>
</dbReference>
<evidence type="ECO:0000313" key="10">
    <source>
        <dbReference type="Proteomes" id="UP000230052"/>
    </source>
</evidence>
<dbReference type="InterPro" id="IPR033940">
    <property type="entry name" value="IPMI_Swivel"/>
</dbReference>
<dbReference type="CDD" id="cd01577">
    <property type="entry name" value="IPMI_Swivel"/>
    <property type="match status" value="1"/>
</dbReference>
<evidence type="ECO:0000256" key="7">
    <source>
        <dbReference type="HAMAP-Rule" id="MF_01032"/>
    </source>
</evidence>
<comment type="similarity">
    <text evidence="4 7">Belongs to the LeuD family. LeuD type 2 subfamily.</text>
</comment>
<dbReference type="AlphaFoldDB" id="A0A2J0KV54"/>
<evidence type="ECO:0000256" key="2">
    <source>
        <dbReference type="ARBA" id="ARBA00002695"/>
    </source>
</evidence>
<reference evidence="9 10" key="1">
    <citation type="submission" date="2017-09" db="EMBL/GenBank/DDBJ databases">
        <title>Depth-based differentiation of microbial function through sediment-hosted aquifers and enrichment of novel symbionts in the deep terrestrial subsurface.</title>
        <authorList>
            <person name="Probst A.J."/>
            <person name="Ladd B."/>
            <person name="Jarett J.K."/>
            <person name="Geller-Mcgrath D.E."/>
            <person name="Sieber C.M."/>
            <person name="Emerson J.B."/>
            <person name="Anantharaman K."/>
            <person name="Thomas B.C."/>
            <person name="Malmstrom R."/>
            <person name="Stieglmeier M."/>
            <person name="Klingl A."/>
            <person name="Woyke T."/>
            <person name="Ryan C.M."/>
            <person name="Banfield J.F."/>
        </authorList>
    </citation>
    <scope>NUCLEOTIDE SEQUENCE [LARGE SCALE GENOMIC DNA]</scope>
    <source>
        <strain evidence="9">CG07_land_8_20_14_0_80_42_15</strain>
    </source>
</reference>
<keyword evidence="7" id="KW-0100">Branched-chain amino acid biosynthesis</keyword>
<keyword evidence="7" id="KW-0432">Leucine biosynthesis</keyword>
<dbReference type="PANTHER" id="PTHR43345:SF2">
    <property type="entry name" value="3-ISOPROPYLMALATE DEHYDRATASE SMALL SUBUNIT 1"/>
    <property type="match status" value="1"/>
</dbReference>
<organism evidence="9 10">
    <name type="scientific">Candidatus Aquitaenariimonas noxiae</name>
    <dbReference type="NCBI Taxonomy" id="1974741"/>
    <lineage>
        <taxon>Bacteria</taxon>
        <taxon>Pseudomonadati</taxon>
        <taxon>Candidatus Omnitrophota</taxon>
        <taxon>Candidatus Aquitaenariimonas</taxon>
    </lineage>
</organism>
<comment type="function">
    <text evidence="2 7">Catalyzes the isomerization between 2-isopropylmalate and 3-isopropylmalate, via the formation of 2-isopropylmaleate.</text>
</comment>
<dbReference type="HAMAP" id="MF_01032">
    <property type="entry name" value="LeuD_type2"/>
    <property type="match status" value="1"/>
</dbReference>
<evidence type="ECO:0000259" key="8">
    <source>
        <dbReference type="Pfam" id="PF00694"/>
    </source>
</evidence>
<dbReference type="UniPathway" id="UPA00048">
    <property type="reaction ID" value="UER00071"/>
</dbReference>
<comment type="subunit">
    <text evidence="5 7">Heterodimer of LeuC and LeuD.</text>
</comment>
<evidence type="ECO:0000256" key="4">
    <source>
        <dbReference type="ARBA" id="ARBA00009869"/>
    </source>
</evidence>
<dbReference type="InterPro" id="IPR000573">
    <property type="entry name" value="AconitaseA/IPMdHydase_ssu_swvl"/>
</dbReference>
<dbReference type="NCBIfam" id="TIGR02087">
    <property type="entry name" value="LEUD_arch"/>
    <property type="match status" value="1"/>
</dbReference>
<dbReference type="InterPro" id="IPR015928">
    <property type="entry name" value="Aconitase/3IPM_dehydase_swvl"/>
</dbReference>
<feature type="domain" description="Aconitase A/isopropylmalate dehydratase small subunit swivel" evidence="8">
    <location>
        <begin position="48"/>
        <end position="112"/>
    </location>
</feature>
<evidence type="ECO:0000256" key="1">
    <source>
        <dbReference type="ARBA" id="ARBA00000491"/>
    </source>
</evidence>
<keyword evidence="6 7" id="KW-0456">Lyase</keyword>